<dbReference type="EMBL" id="BMKR01000015">
    <property type="protein sequence ID" value="GGF89010.1"/>
    <property type="molecule type" value="Genomic_DNA"/>
</dbReference>
<dbReference type="Pfam" id="PF09234">
    <property type="entry name" value="DUF1963"/>
    <property type="match status" value="1"/>
</dbReference>
<accession>A0A917CK63</accession>
<evidence type="ECO:0000313" key="2">
    <source>
        <dbReference type="Proteomes" id="UP000637643"/>
    </source>
</evidence>
<dbReference type="PANTHER" id="PTHR36436:SF6">
    <property type="entry name" value="SLL5081 PROTEIN"/>
    <property type="match status" value="1"/>
</dbReference>
<dbReference type="AlphaFoldDB" id="A0A917CK63"/>
<name>A0A917CK63_9BACL</name>
<organism evidence="1 2">
    <name type="scientific">Paenibacillus albidus</name>
    <dbReference type="NCBI Taxonomy" id="2041023"/>
    <lineage>
        <taxon>Bacteria</taxon>
        <taxon>Bacillati</taxon>
        <taxon>Bacillota</taxon>
        <taxon>Bacilli</taxon>
        <taxon>Bacillales</taxon>
        <taxon>Paenibacillaceae</taxon>
        <taxon>Paenibacillus</taxon>
    </lineage>
</organism>
<protein>
    <recommendedName>
        <fullName evidence="3">DUF1963 domain-containing protein</fullName>
    </recommendedName>
</protein>
<reference evidence="1" key="2">
    <citation type="submission" date="2020-09" db="EMBL/GenBank/DDBJ databases">
        <authorList>
            <person name="Sun Q."/>
            <person name="Zhou Y."/>
        </authorList>
    </citation>
    <scope>NUCLEOTIDE SEQUENCE</scope>
    <source>
        <strain evidence="1">CGMCC 1.16134</strain>
    </source>
</reference>
<dbReference type="InterPro" id="IPR035948">
    <property type="entry name" value="YwqG-like_sf"/>
</dbReference>
<reference evidence="1" key="1">
    <citation type="journal article" date="2014" name="Int. J. Syst. Evol. Microbiol.">
        <title>Complete genome sequence of Corynebacterium casei LMG S-19264T (=DSM 44701T), isolated from a smear-ripened cheese.</title>
        <authorList>
            <consortium name="US DOE Joint Genome Institute (JGI-PGF)"/>
            <person name="Walter F."/>
            <person name="Albersmeier A."/>
            <person name="Kalinowski J."/>
            <person name="Ruckert C."/>
        </authorList>
    </citation>
    <scope>NUCLEOTIDE SEQUENCE</scope>
    <source>
        <strain evidence="1">CGMCC 1.16134</strain>
    </source>
</reference>
<dbReference type="Gene3D" id="2.30.320.10">
    <property type="entry name" value="YwqG-like"/>
    <property type="match status" value="1"/>
</dbReference>
<sequence length="310" mass="35293">MLPLSLQDSLSEFIRKQGLEGQAGDLLKALAETSLVYELAGEEDYVRTGNSRIAGCPDLPPSFSWPLDPDGEYWTFLAQINLGELPLSPVELLPREGMLYFFLGLDEPAYDIDHRIYYYNGNMNELIRTSPPEGREEIGAEDRDFKSYKITFKPVWTLPEQAADLLLNDYPEAYEALEPASDTLWGQYQSWAGNTPLDAYLCRNGLQDILFGHYKTPEKIREEARAAEERGSADYAQRLLTKALPQLTEYKQNQDKHKAAAANWHLLFSVSSLDEVGMCWWDAGYLEFFIDKADLEQLDFSRTYVNLATS</sequence>
<evidence type="ECO:0008006" key="3">
    <source>
        <dbReference type="Google" id="ProtNLM"/>
    </source>
</evidence>
<dbReference type="InterPro" id="IPR015315">
    <property type="entry name" value="DUF1963"/>
</dbReference>
<evidence type="ECO:0000313" key="1">
    <source>
        <dbReference type="EMBL" id="GGF89010.1"/>
    </source>
</evidence>
<dbReference type="PANTHER" id="PTHR36436">
    <property type="entry name" value="SLL5081 PROTEIN"/>
    <property type="match status" value="1"/>
</dbReference>
<dbReference type="Proteomes" id="UP000637643">
    <property type="component" value="Unassembled WGS sequence"/>
</dbReference>
<dbReference type="SUPFAM" id="SSF103032">
    <property type="entry name" value="Hypothetical protein YwqG"/>
    <property type="match status" value="1"/>
</dbReference>
<keyword evidence="2" id="KW-1185">Reference proteome</keyword>
<comment type="caution">
    <text evidence="1">The sequence shown here is derived from an EMBL/GenBank/DDBJ whole genome shotgun (WGS) entry which is preliminary data.</text>
</comment>
<proteinExistence type="predicted"/>
<gene>
    <name evidence="1" type="ORF">GCM10010912_37670</name>
</gene>
<dbReference type="RefSeq" id="WP_189027576.1">
    <property type="nucleotide sequence ID" value="NZ_BMKR01000015.1"/>
</dbReference>